<feature type="domain" description="Sulfatase N-terminal" evidence="4">
    <location>
        <begin position="25"/>
        <end position="336"/>
    </location>
</feature>
<evidence type="ECO:0000313" key="6">
    <source>
        <dbReference type="Proteomes" id="UP000346198"/>
    </source>
</evidence>
<proteinExistence type="inferred from homology"/>
<dbReference type="Pfam" id="PF00884">
    <property type="entry name" value="Sulfatase"/>
    <property type="match status" value="1"/>
</dbReference>
<dbReference type="PANTHER" id="PTHR42693">
    <property type="entry name" value="ARYLSULFATASE FAMILY MEMBER"/>
    <property type="match status" value="1"/>
</dbReference>
<dbReference type="InterPro" id="IPR050738">
    <property type="entry name" value="Sulfatase"/>
</dbReference>
<dbReference type="GO" id="GO:0004065">
    <property type="term" value="F:arylsulfatase activity"/>
    <property type="evidence" value="ECO:0007669"/>
    <property type="project" value="TreeGrafter"/>
</dbReference>
<keyword evidence="2" id="KW-0378">Hydrolase</keyword>
<accession>A0A6C2UTS5</accession>
<dbReference type="Proteomes" id="UP000346198">
    <property type="component" value="Unassembled WGS sequence"/>
</dbReference>
<dbReference type="InterPro" id="IPR017850">
    <property type="entry name" value="Alkaline_phosphatase_core_sf"/>
</dbReference>
<dbReference type="EMBL" id="CAAHFH010000002">
    <property type="protein sequence ID" value="VGO22691.1"/>
    <property type="molecule type" value="Genomic_DNA"/>
</dbReference>
<dbReference type="PANTHER" id="PTHR42693:SF53">
    <property type="entry name" value="ENDO-4-O-SULFATASE"/>
    <property type="match status" value="1"/>
</dbReference>
<feature type="chain" id="PRO_5028891168" evidence="3">
    <location>
        <begin position="22"/>
        <end position="583"/>
    </location>
</feature>
<evidence type="ECO:0000259" key="4">
    <source>
        <dbReference type="Pfam" id="PF00884"/>
    </source>
</evidence>
<keyword evidence="3" id="KW-0732">Signal</keyword>
<dbReference type="Gene3D" id="3.40.720.10">
    <property type="entry name" value="Alkaline Phosphatase, subunit A"/>
    <property type="match status" value="1"/>
</dbReference>
<gene>
    <name evidence="5" type="primary">atsA_244</name>
    <name evidence="5" type="ORF">SCARR_04786</name>
</gene>
<dbReference type="RefSeq" id="WP_136064247.1">
    <property type="nucleotide sequence ID" value="NZ_CAAHFH010000002.1"/>
</dbReference>
<evidence type="ECO:0000256" key="3">
    <source>
        <dbReference type="SAM" id="SignalP"/>
    </source>
</evidence>
<dbReference type="Gene3D" id="3.30.1120.10">
    <property type="match status" value="1"/>
</dbReference>
<dbReference type="AlphaFoldDB" id="A0A6C2UTS5"/>
<name>A0A6C2UTS5_9BACT</name>
<feature type="signal peptide" evidence="3">
    <location>
        <begin position="1"/>
        <end position="21"/>
    </location>
</feature>
<organism evidence="5 6">
    <name type="scientific">Pontiella sulfatireligans</name>
    <dbReference type="NCBI Taxonomy" id="2750658"/>
    <lineage>
        <taxon>Bacteria</taxon>
        <taxon>Pseudomonadati</taxon>
        <taxon>Kiritimatiellota</taxon>
        <taxon>Kiritimatiellia</taxon>
        <taxon>Kiritimatiellales</taxon>
        <taxon>Pontiellaceae</taxon>
        <taxon>Pontiella</taxon>
    </lineage>
</organism>
<reference evidence="5 6" key="1">
    <citation type="submission" date="2019-04" db="EMBL/GenBank/DDBJ databases">
        <authorList>
            <person name="Van Vliet M D."/>
        </authorList>
    </citation>
    <scope>NUCLEOTIDE SEQUENCE [LARGE SCALE GENOMIC DNA]</scope>
    <source>
        <strain evidence="5 6">F21</strain>
    </source>
</reference>
<comment type="similarity">
    <text evidence="1">Belongs to the sulfatase family.</text>
</comment>
<keyword evidence="6" id="KW-1185">Reference proteome</keyword>
<dbReference type="CDD" id="cd16146">
    <property type="entry name" value="ARS_like"/>
    <property type="match status" value="1"/>
</dbReference>
<evidence type="ECO:0000313" key="5">
    <source>
        <dbReference type="EMBL" id="VGO22691.1"/>
    </source>
</evidence>
<dbReference type="SUPFAM" id="SSF53649">
    <property type="entry name" value="Alkaline phosphatase-like"/>
    <property type="match status" value="1"/>
</dbReference>
<dbReference type="InterPro" id="IPR000917">
    <property type="entry name" value="Sulfatase_N"/>
</dbReference>
<evidence type="ECO:0000256" key="2">
    <source>
        <dbReference type="ARBA" id="ARBA00022801"/>
    </source>
</evidence>
<protein>
    <submittedName>
        <fullName evidence="5">Arylsulfatase</fullName>
    </submittedName>
</protein>
<sequence length="583" mass="65637">MKCNLVGNLVVSLALCVGVHAAQPPNVIVIMTDDQGYGDLSVHGNPVLKTPELDKLHAQSVRFTDFHVAPMCTPTRGQLMSGMDAMRNGATEVNSSRSVLRGDIQIMPQYFKDAGYATGMFGKWHLGDSYPFSPRFRGFDETLRHRHWGITSSADYWGNTYFDPVLEYNGVDKPFKGYCTDIFFKAAMDWMARSQQQGKPFFVYLPTNVPHSPNQSLKKYSDPYKGQYKGKKIPHTYYGMIANLDDNIGRLDTFLKEKGLLENTIIMYLSDNGTQSGEASKIYNAGMRDKKASTYEGGHRAPLFVRWFNGNLAHGKDISELTQVQDILPTLMDLCGLEGDRSAFSGSSLVGLLKGTQSKLDDRMCVIQYQWVRRGSAGGKWESAAVLWNKWRLLRGKKGMELYNITEDPAQKKNVIDAHPEVAESMSAHYDAWYQEVKPNLEHEHHVIVGSDEENPIKIYSNEWVGDYCTNLGALKSGNTKGYWNLDVAQDGEYEIELRRWPEESDKTLIDSMDGKSEKGAVPVAKVRLQVGDFDQTVDVKQEDKLVRFRVNLKRGATQLTGSLLNTQDKVICSTPYVKIVRK</sequence>
<evidence type="ECO:0000256" key="1">
    <source>
        <dbReference type="ARBA" id="ARBA00008779"/>
    </source>
</evidence>